<keyword evidence="4" id="KW-0677">Repeat</keyword>
<keyword evidence="5" id="KW-0539">Nucleus</keyword>
<dbReference type="InterPro" id="IPR016024">
    <property type="entry name" value="ARM-type_fold"/>
</dbReference>
<dbReference type="GO" id="GO:0043161">
    <property type="term" value="P:proteasome-mediated ubiquitin-dependent protein catabolic process"/>
    <property type="evidence" value="ECO:0007669"/>
    <property type="project" value="TreeGrafter"/>
</dbReference>
<organism evidence="6 7">
    <name type="scientific">Camellia sinensis var. sinensis</name>
    <name type="common">China tea</name>
    <dbReference type="NCBI Taxonomy" id="542762"/>
    <lineage>
        <taxon>Eukaryota</taxon>
        <taxon>Viridiplantae</taxon>
        <taxon>Streptophyta</taxon>
        <taxon>Embryophyta</taxon>
        <taxon>Tracheophyta</taxon>
        <taxon>Spermatophyta</taxon>
        <taxon>Magnoliopsida</taxon>
        <taxon>eudicotyledons</taxon>
        <taxon>Gunneridae</taxon>
        <taxon>Pentapetalae</taxon>
        <taxon>asterids</taxon>
        <taxon>Ericales</taxon>
        <taxon>Theaceae</taxon>
        <taxon>Camellia</taxon>
    </lineage>
</organism>
<evidence type="ECO:0000256" key="4">
    <source>
        <dbReference type="ARBA" id="ARBA00022737"/>
    </source>
</evidence>
<protein>
    <recommendedName>
        <fullName evidence="8">Armadillo repeat-containing protein 8</fullName>
    </recommendedName>
</protein>
<dbReference type="SUPFAM" id="SSF48371">
    <property type="entry name" value="ARM repeat"/>
    <property type="match status" value="1"/>
</dbReference>
<comment type="subcellular location">
    <subcellularLocation>
        <location evidence="2">Cytoplasm</location>
    </subcellularLocation>
    <subcellularLocation>
        <location evidence="1">Nucleus</location>
    </subcellularLocation>
</comment>
<name>A0A4S4EE42_CAMSN</name>
<gene>
    <name evidence="6" type="ORF">TEA_016415</name>
</gene>
<dbReference type="Gene3D" id="1.25.10.10">
    <property type="entry name" value="Leucine-rich Repeat Variant"/>
    <property type="match status" value="2"/>
</dbReference>
<dbReference type="PANTHER" id="PTHR15651:SF7">
    <property type="entry name" value="ARMADILLO REPEAT-CONTAINING PROTEIN 8"/>
    <property type="match status" value="1"/>
</dbReference>
<dbReference type="Proteomes" id="UP000306102">
    <property type="component" value="Unassembled WGS sequence"/>
</dbReference>
<evidence type="ECO:0000256" key="1">
    <source>
        <dbReference type="ARBA" id="ARBA00004123"/>
    </source>
</evidence>
<keyword evidence="7" id="KW-1185">Reference proteome</keyword>
<reference evidence="6 7" key="1">
    <citation type="journal article" date="2018" name="Proc. Natl. Acad. Sci. U.S.A.">
        <title>Draft genome sequence of Camellia sinensis var. sinensis provides insights into the evolution of the tea genome and tea quality.</title>
        <authorList>
            <person name="Wei C."/>
            <person name="Yang H."/>
            <person name="Wang S."/>
            <person name="Zhao J."/>
            <person name="Liu C."/>
            <person name="Gao L."/>
            <person name="Xia E."/>
            <person name="Lu Y."/>
            <person name="Tai Y."/>
            <person name="She G."/>
            <person name="Sun J."/>
            <person name="Cao H."/>
            <person name="Tong W."/>
            <person name="Gao Q."/>
            <person name="Li Y."/>
            <person name="Deng W."/>
            <person name="Jiang X."/>
            <person name="Wang W."/>
            <person name="Chen Q."/>
            <person name="Zhang S."/>
            <person name="Li H."/>
            <person name="Wu J."/>
            <person name="Wang P."/>
            <person name="Li P."/>
            <person name="Shi C."/>
            <person name="Zheng F."/>
            <person name="Jian J."/>
            <person name="Huang B."/>
            <person name="Shan D."/>
            <person name="Shi M."/>
            <person name="Fang C."/>
            <person name="Yue Y."/>
            <person name="Li F."/>
            <person name="Li D."/>
            <person name="Wei S."/>
            <person name="Han B."/>
            <person name="Jiang C."/>
            <person name="Yin Y."/>
            <person name="Xia T."/>
            <person name="Zhang Z."/>
            <person name="Bennetzen J.L."/>
            <person name="Zhao S."/>
            <person name="Wan X."/>
        </authorList>
    </citation>
    <scope>NUCLEOTIDE SEQUENCE [LARGE SCALE GENOMIC DNA]</scope>
    <source>
        <strain evidence="7">cv. Shuchazao</strain>
        <tissue evidence="6">Leaf</tissue>
    </source>
</reference>
<evidence type="ECO:0000256" key="3">
    <source>
        <dbReference type="ARBA" id="ARBA00022490"/>
    </source>
</evidence>
<dbReference type="InterPro" id="IPR038739">
    <property type="entry name" value="ARMC8/Vid28"/>
</dbReference>
<evidence type="ECO:0000256" key="5">
    <source>
        <dbReference type="ARBA" id="ARBA00023242"/>
    </source>
</evidence>
<dbReference type="InterPro" id="IPR011989">
    <property type="entry name" value="ARM-like"/>
</dbReference>
<sequence>MPASASASASSDRPEDLITRLSSATDDSEAKLKALRELKNQIIGSRTKKLSYIKLGAVPSVVAILADGSSNSLLVQSAAAIGSFACGFDAGVKAVLDAGAFPHLFSLISHSNDKPIHLQFNQHNHRPSGVGALARMTVRVFRMPASASASASASSDRPEDLITRLSSATDDGEAKLKALRELKNQIIGSRTKKLSYVKLGAVPSVVSILADGSSNSLLVQSAAAIGSFACGFDAGVKAVLDAGAFPHLFSLISHSNDKAFGACSNQQSSMALS</sequence>
<comment type="caution">
    <text evidence="6">The sequence shown here is derived from an EMBL/GenBank/DDBJ whole genome shotgun (WGS) entry which is preliminary data.</text>
</comment>
<accession>A0A4S4EE42</accession>
<dbReference type="PANTHER" id="PTHR15651">
    <property type="entry name" value="ARMADILLO REPEAT-CONTAINING PROTEIN 8"/>
    <property type="match status" value="1"/>
</dbReference>
<dbReference type="STRING" id="542762.A0A4S4EE42"/>
<evidence type="ECO:0000313" key="7">
    <source>
        <dbReference type="Proteomes" id="UP000306102"/>
    </source>
</evidence>
<evidence type="ECO:0000313" key="6">
    <source>
        <dbReference type="EMBL" id="THG14631.1"/>
    </source>
</evidence>
<dbReference type="GO" id="GO:0005634">
    <property type="term" value="C:nucleus"/>
    <property type="evidence" value="ECO:0007669"/>
    <property type="project" value="UniProtKB-SubCell"/>
</dbReference>
<proteinExistence type="predicted"/>
<dbReference type="AlphaFoldDB" id="A0A4S4EE42"/>
<evidence type="ECO:0000256" key="2">
    <source>
        <dbReference type="ARBA" id="ARBA00004496"/>
    </source>
</evidence>
<keyword evidence="3" id="KW-0963">Cytoplasm</keyword>
<dbReference type="EMBL" id="SDRB02005167">
    <property type="protein sequence ID" value="THG14631.1"/>
    <property type="molecule type" value="Genomic_DNA"/>
</dbReference>
<dbReference type="GO" id="GO:0034657">
    <property type="term" value="C:GID complex"/>
    <property type="evidence" value="ECO:0007669"/>
    <property type="project" value="TreeGrafter"/>
</dbReference>
<evidence type="ECO:0008006" key="8">
    <source>
        <dbReference type="Google" id="ProtNLM"/>
    </source>
</evidence>
<dbReference type="GO" id="GO:0005737">
    <property type="term" value="C:cytoplasm"/>
    <property type="evidence" value="ECO:0007669"/>
    <property type="project" value="UniProtKB-SubCell"/>
</dbReference>